<dbReference type="AlphaFoldDB" id="A0A5P9CKY6"/>
<evidence type="ECO:0000313" key="2">
    <source>
        <dbReference type="Proteomes" id="UP000326936"/>
    </source>
</evidence>
<dbReference type="EMBL" id="CP045350">
    <property type="protein sequence ID" value="QFT26671.1"/>
    <property type="molecule type" value="Genomic_DNA"/>
</dbReference>
<evidence type="ECO:0000313" key="1">
    <source>
        <dbReference type="EMBL" id="QFT26671.1"/>
    </source>
</evidence>
<dbReference type="KEGG" id="vaq:FIV01_09545"/>
<reference evidence="1 2" key="1">
    <citation type="submission" date="2019-10" db="EMBL/GenBank/DDBJ databases">
        <title>Complete genome sequence of Vibrio sp. strain THAF100, isolated from non-filtered water from the water column of tank 6 of a marine aquarium containing stony-coral fragments. Water maintained at 26 degree C.</title>
        <authorList>
            <person name="Ruckert C."/>
            <person name="Franco A."/>
            <person name="Kalinowski J."/>
            <person name="Glaeser S."/>
        </authorList>
    </citation>
    <scope>NUCLEOTIDE SEQUENCE [LARGE SCALE GENOMIC DNA]</scope>
    <source>
        <strain evidence="1 2">THAF100</strain>
    </source>
</reference>
<gene>
    <name evidence="1" type="ORF">FIV01_09545</name>
</gene>
<organism evidence="1 2">
    <name type="scientific">Vibrio aquimaris</name>
    <dbReference type="NCBI Taxonomy" id="2587862"/>
    <lineage>
        <taxon>Bacteria</taxon>
        <taxon>Pseudomonadati</taxon>
        <taxon>Pseudomonadota</taxon>
        <taxon>Gammaproteobacteria</taxon>
        <taxon>Vibrionales</taxon>
        <taxon>Vibrionaceae</taxon>
        <taxon>Vibrio</taxon>
    </lineage>
</organism>
<dbReference type="Proteomes" id="UP000326936">
    <property type="component" value="Chromosome"/>
</dbReference>
<protein>
    <submittedName>
        <fullName evidence="1">Uncharacterized protein</fullName>
    </submittedName>
</protein>
<name>A0A5P9CKY6_9VIBR</name>
<proteinExistence type="predicted"/>
<accession>A0A5P9CKY6</accession>
<sequence length="63" mass="7386">MTIVTSQDCRAKQLWSKTTTRYKAAQPHTANPITKPQFSAEGRNRHFHYPRGLLKYPSKQIHY</sequence>
<keyword evidence="2" id="KW-1185">Reference proteome</keyword>